<comment type="caution">
    <text evidence="2">The sequence shown here is derived from an EMBL/GenBank/DDBJ whole genome shotgun (WGS) entry which is preliminary data.</text>
</comment>
<dbReference type="AlphaFoldDB" id="A0A371NG27"/>
<dbReference type="Pfam" id="PF12773">
    <property type="entry name" value="DZR"/>
    <property type="match status" value="1"/>
</dbReference>
<dbReference type="InterPro" id="IPR025874">
    <property type="entry name" value="DZR"/>
</dbReference>
<dbReference type="Proteomes" id="UP000256864">
    <property type="component" value="Unassembled WGS sequence"/>
</dbReference>
<reference evidence="2 3" key="1">
    <citation type="submission" date="2018-07" db="EMBL/GenBank/DDBJ databases">
        <title>Genomic Encyclopedia of Type Strains, Phase IV (KMG-IV): sequencing the most valuable type-strain genomes for metagenomic binning, comparative biology and taxonomic classification.</title>
        <authorList>
            <person name="Goeker M."/>
        </authorList>
    </citation>
    <scope>NUCLEOTIDE SEQUENCE [LARGE SCALE GENOMIC DNA]</scope>
    <source>
        <strain evidence="2 3">DSM 7466</strain>
    </source>
</reference>
<evidence type="ECO:0000313" key="2">
    <source>
        <dbReference type="EMBL" id="REE28866.1"/>
    </source>
</evidence>
<proteinExistence type="predicted"/>
<dbReference type="RefSeq" id="WP_115892349.1">
    <property type="nucleotide sequence ID" value="NZ_QREL01000001.1"/>
</dbReference>
<evidence type="ECO:0000259" key="1">
    <source>
        <dbReference type="Pfam" id="PF12773"/>
    </source>
</evidence>
<protein>
    <submittedName>
        <fullName evidence="2">Double zinc ribbon protein</fullName>
    </submittedName>
</protein>
<gene>
    <name evidence="2" type="ORF">C7452_0891</name>
</gene>
<organism evidence="2 3">
    <name type="scientific">Methanothermobacter defluvii</name>
    <dbReference type="NCBI Taxonomy" id="49339"/>
    <lineage>
        <taxon>Archaea</taxon>
        <taxon>Methanobacteriati</taxon>
        <taxon>Methanobacteriota</taxon>
        <taxon>Methanomada group</taxon>
        <taxon>Methanobacteria</taxon>
        <taxon>Methanobacteriales</taxon>
        <taxon>Methanobacteriaceae</taxon>
        <taxon>Methanothermobacter</taxon>
    </lineage>
</organism>
<dbReference type="EMBL" id="QREL01000001">
    <property type="protein sequence ID" value="REE28866.1"/>
    <property type="molecule type" value="Genomic_DNA"/>
</dbReference>
<sequence length="223" mass="24371">MSRETTDGICCQKCGEEVSPGFKFCTSCGAPIRQGPSDLGYKGTDRYVNSVLCPECGAELSPPSRFCTVCGKRIGTVTAWSFDECYCCGAKLTPGQRFCTQCGESFDKPTSAQIRKALEAKRREQGTDYGGRDTELQFEDLKRNFHELESKFFSAVDNAIDSAGSVLLSPGGNGSREDGGTYLVCDRCNAHYRIRPLDDLSDFSGTCECGGKLRFIEKSVEES</sequence>
<name>A0A371NG27_9EURY</name>
<accession>A0A371NG27</accession>
<keyword evidence="3" id="KW-1185">Reference proteome</keyword>
<evidence type="ECO:0000313" key="3">
    <source>
        <dbReference type="Proteomes" id="UP000256864"/>
    </source>
</evidence>
<feature type="domain" description="DZANK-type" evidence="1">
    <location>
        <begin position="11"/>
        <end position="71"/>
    </location>
</feature>